<name>A0ABR0LIC2_9PEZI</name>
<sequence>MAPASFCSLRAMSGGTHGHIRQAELVSGCVRVVVRLQKRQAHCEKEKKKKKKKKKKERMEKREEERM</sequence>
<dbReference type="EMBL" id="JAVRRA010019881">
    <property type="protein sequence ID" value="KAK5175964.1"/>
    <property type="molecule type" value="Genomic_DNA"/>
</dbReference>
<dbReference type="Proteomes" id="UP001357485">
    <property type="component" value="Unassembled WGS sequence"/>
</dbReference>
<protein>
    <submittedName>
        <fullName evidence="2">Uncharacterized protein</fullName>
    </submittedName>
</protein>
<feature type="compositionally biased region" description="Basic and acidic residues" evidence="1">
    <location>
        <begin position="57"/>
        <end position="67"/>
    </location>
</feature>
<evidence type="ECO:0000256" key="1">
    <source>
        <dbReference type="SAM" id="MobiDB-lite"/>
    </source>
</evidence>
<gene>
    <name evidence="2" type="ORF">LTR16_011309</name>
</gene>
<evidence type="ECO:0000313" key="3">
    <source>
        <dbReference type="Proteomes" id="UP001357485"/>
    </source>
</evidence>
<comment type="caution">
    <text evidence="2">The sequence shown here is derived from an EMBL/GenBank/DDBJ whole genome shotgun (WGS) entry which is preliminary data.</text>
</comment>
<organism evidence="2 3">
    <name type="scientific">Cryomyces antarcticus</name>
    <dbReference type="NCBI Taxonomy" id="329879"/>
    <lineage>
        <taxon>Eukaryota</taxon>
        <taxon>Fungi</taxon>
        <taxon>Dikarya</taxon>
        <taxon>Ascomycota</taxon>
        <taxon>Pezizomycotina</taxon>
        <taxon>Dothideomycetes</taxon>
        <taxon>Dothideomycetes incertae sedis</taxon>
        <taxon>Cryomyces</taxon>
    </lineage>
</organism>
<accession>A0ABR0LIC2</accession>
<feature type="non-terminal residue" evidence="2">
    <location>
        <position position="67"/>
    </location>
</feature>
<reference evidence="2 3" key="1">
    <citation type="submission" date="2023-08" db="EMBL/GenBank/DDBJ databases">
        <title>Black Yeasts Isolated from many extreme environments.</title>
        <authorList>
            <person name="Coleine C."/>
            <person name="Stajich J.E."/>
            <person name="Selbmann L."/>
        </authorList>
    </citation>
    <scope>NUCLEOTIDE SEQUENCE [LARGE SCALE GENOMIC DNA]</scope>
    <source>
        <strain evidence="2 3">CCFEE 536</strain>
    </source>
</reference>
<feature type="compositionally biased region" description="Basic residues" evidence="1">
    <location>
        <begin position="47"/>
        <end position="56"/>
    </location>
</feature>
<keyword evidence="3" id="KW-1185">Reference proteome</keyword>
<feature type="region of interest" description="Disordered" evidence="1">
    <location>
        <begin position="40"/>
        <end position="67"/>
    </location>
</feature>
<evidence type="ECO:0000313" key="2">
    <source>
        <dbReference type="EMBL" id="KAK5175964.1"/>
    </source>
</evidence>
<proteinExistence type="predicted"/>